<protein>
    <submittedName>
        <fullName evidence="1">Uncharacterized protein</fullName>
    </submittedName>
</protein>
<reference evidence="1" key="2">
    <citation type="journal article" date="2019" name="IMA Fungus">
        <title>Genome sequencing and comparison of five Tilletia species to identify candidate genes for the detection of regulated species infecting wheat.</title>
        <authorList>
            <person name="Nguyen H.D.T."/>
            <person name="Sultana T."/>
            <person name="Kesanakurti P."/>
            <person name="Hambleton S."/>
        </authorList>
    </citation>
    <scope>NUCLEOTIDE SEQUENCE</scope>
    <source>
        <strain evidence="1">DAOMC 236426</strain>
    </source>
</reference>
<accession>A0A8X7MLB0</accession>
<evidence type="ECO:0000313" key="2">
    <source>
        <dbReference type="Proteomes" id="UP000077684"/>
    </source>
</evidence>
<dbReference type="Proteomes" id="UP000077684">
    <property type="component" value="Unassembled WGS sequence"/>
</dbReference>
<evidence type="ECO:0000313" key="1">
    <source>
        <dbReference type="EMBL" id="KAE8239685.1"/>
    </source>
</evidence>
<name>A0A8X7MLB0_9BASI</name>
<dbReference type="AlphaFoldDB" id="A0A8X7MLB0"/>
<organism evidence="1 2">
    <name type="scientific">Tilletia controversa</name>
    <name type="common">dwarf bunt fungus</name>
    <dbReference type="NCBI Taxonomy" id="13291"/>
    <lineage>
        <taxon>Eukaryota</taxon>
        <taxon>Fungi</taxon>
        <taxon>Dikarya</taxon>
        <taxon>Basidiomycota</taxon>
        <taxon>Ustilaginomycotina</taxon>
        <taxon>Exobasidiomycetes</taxon>
        <taxon>Tilletiales</taxon>
        <taxon>Tilletiaceae</taxon>
        <taxon>Tilletia</taxon>
    </lineage>
</organism>
<dbReference type="EMBL" id="LWDE02001628">
    <property type="protein sequence ID" value="KAE8239685.1"/>
    <property type="molecule type" value="Genomic_DNA"/>
</dbReference>
<keyword evidence="2" id="KW-1185">Reference proteome</keyword>
<gene>
    <name evidence="1" type="ORF">A4X06_0g8099</name>
</gene>
<reference evidence="1" key="1">
    <citation type="submission" date="2016-04" db="EMBL/GenBank/DDBJ databases">
        <authorList>
            <person name="Nguyen H.D."/>
            <person name="Samba Siva P."/>
            <person name="Cullis J."/>
            <person name="Levesque C.A."/>
            <person name="Hambleton S."/>
        </authorList>
    </citation>
    <scope>NUCLEOTIDE SEQUENCE</scope>
    <source>
        <strain evidence="1">DAOMC 236426</strain>
    </source>
</reference>
<comment type="caution">
    <text evidence="1">The sequence shown here is derived from an EMBL/GenBank/DDBJ whole genome shotgun (WGS) entry which is preliminary data.</text>
</comment>
<proteinExistence type="predicted"/>
<sequence>MSTLRGRMRTEAAINALLQMHNAANSYDPKSDGRAKALGDANIADVPAGRSLKCGMVPRLVNINNGFIRDISIGIAFTLPKALILVTESPQCRYTR</sequence>